<dbReference type="Proteomes" id="UP000011200">
    <property type="component" value="Chromosome"/>
</dbReference>
<accession>A0A2U9PZQ2</accession>
<dbReference type="Pfam" id="PF26371">
    <property type="entry name" value="AftB_C"/>
    <property type="match status" value="1"/>
</dbReference>
<keyword evidence="1" id="KW-0472">Membrane</keyword>
<dbReference type="InterPro" id="IPR048243">
    <property type="entry name" value="AftB-like"/>
</dbReference>
<dbReference type="AlphaFoldDB" id="A0A2U9PZQ2"/>
<dbReference type="NCBIfam" id="NF041480">
    <property type="entry name" value="flag_mot_ctl_ZomB"/>
    <property type="match status" value="1"/>
</dbReference>
<evidence type="ECO:0000313" key="3">
    <source>
        <dbReference type="EMBL" id="AWT57218.1"/>
    </source>
</evidence>
<evidence type="ECO:0000313" key="4">
    <source>
        <dbReference type="Proteomes" id="UP000011200"/>
    </source>
</evidence>
<gene>
    <name evidence="3" type="ORF">D806_062850</name>
</gene>
<feature type="transmembrane region" description="Helical" evidence="1">
    <location>
        <begin position="37"/>
        <end position="55"/>
    </location>
</feature>
<feature type="transmembrane region" description="Helical" evidence="1">
    <location>
        <begin position="310"/>
        <end position="329"/>
    </location>
</feature>
<feature type="transmembrane region" description="Helical" evidence="1">
    <location>
        <begin position="220"/>
        <end position="250"/>
    </location>
</feature>
<organism evidence="3 4">
    <name type="scientific">Mycolicibacterium smegmatis (strain MKD8)</name>
    <name type="common">Mycobacterium smegmatis</name>
    <dbReference type="NCBI Taxonomy" id="1214915"/>
    <lineage>
        <taxon>Bacteria</taxon>
        <taxon>Bacillati</taxon>
        <taxon>Actinomycetota</taxon>
        <taxon>Actinomycetes</taxon>
        <taxon>Mycobacteriales</taxon>
        <taxon>Mycobacteriaceae</taxon>
        <taxon>Mycolicibacterium</taxon>
    </lineage>
</organism>
<evidence type="ECO:0000259" key="2">
    <source>
        <dbReference type="Pfam" id="PF26371"/>
    </source>
</evidence>
<dbReference type="RefSeq" id="WP_416143339.1">
    <property type="nucleotide sequence ID" value="NZ_CP027541.1"/>
</dbReference>
<evidence type="ECO:0000256" key="1">
    <source>
        <dbReference type="SAM" id="Phobius"/>
    </source>
</evidence>
<feature type="domain" description="Terminal beta-(1-&gt;2)-arabinofuranosyltransferase C-terminal" evidence="2">
    <location>
        <begin position="521"/>
        <end position="641"/>
    </location>
</feature>
<keyword evidence="1" id="KW-0812">Transmembrane</keyword>
<sequence>MRPSISAERPVARRFSGGIGERLGRGASFPYDISVRISLWLSVLVVAGLFGWGAWQRRWIADDGLIVLRTVRNLLAGNGPVFNAGERVEANTSTLWTYLVTLGAWIGGSVRLEYVVLAFALALSVAGVVLVMFGTGRLYAPSLQGRRALLLPAGALVYIAIPPARDFATSGLENGLVLAYLGLLWWMMVCWSQALRAYPADGGAPQDAPDNVPGRFFEGALAFVAGLSVLVRPELALIGGGALVMMLIAARGWRRRVLIVVAGGLLPVAYQIFRMGYYALIVPGTAVAKDATGSKWSQGLTYLANFNQPYLLWVPAVLLVLLGLVLVATRSRPWWLHRQVPRGYGWVRRTVQSPPAVVAFMVLSGLIQGIYWVRQGGDFMHGRVLLAPIFCVLAPVAVIPLVLPDGTRFTRETGYLLAAATSVLWVAVVGWSVWAANSPGMGADATRVTYTGIVDERRFYSQATGHAHPLTAADYLDYPRMRAVLTALENTPDGALLLPSGNYDVWDVVPAIPPPPDMTPEQRKAYKAPHTVFFTNMGMLGMNVGLDVRVIDQIGLTNPLAQHTQRLTDGRIGHDKNLFPDWAVAEGPFLKEHPFVPAYLDEDWIAQAQVALTCPATDAVLNSVRGELTPRRFLSNIVHSYEFTKYRIDRVPLYELRRCGLEPPEPKNPPYTGMPATGP</sequence>
<reference evidence="3 4" key="1">
    <citation type="journal article" date="2013" name="Genome Announc.">
        <title>Draft genome sequence of MKD8, a conjugal recipient Mycobacterium smegmatis strain.</title>
        <authorList>
            <person name="Gray T.A."/>
            <person name="Palumbo M.J."/>
            <person name="Derbyshire K.M."/>
        </authorList>
    </citation>
    <scope>NUCLEOTIDE SEQUENCE [LARGE SCALE GENOMIC DNA]</scope>
    <source>
        <strain evidence="3 4">MKD8</strain>
    </source>
</reference>
<feature type="transmembrane region" description="Helical" evidence="1">
    <location>
        <begin position="176"/>
        <end position="194"/>
    </location>
</feature>
<reference evidence="4" key="2">
    <citation type="submission" date="2018-03" db="EMBL/GenBank/DDBJ databases">
        <authorList>
            <person name="Derbyshire K."/>
            <person name="Gray T.A."/>
            <person name="Champion M."/>
        </authorList>
    </citation>
    <scope>NUCLEOTIDE SEQUENCE [LARGE SCALE GENOMIC DNA]</scope>
    <source>
        <strain evidence="4">MKD8</strain>
    </source>
</reference>
<dbReference type="EMBL" id="CP027541">
    <property type="protein sequence ID" value="AWT57218.1"/>
    <property type="molecule type" value="Genomic_DNA"/>
</dbReference>
<dbReference type="InterPro" id="IPR048218">
    <property type="entry name" value="AftB-like_mycobacteriaceae"/>
</dbReference>
<proteinExistence type="predicted"/>
<dbReference type="NCBIfam" id="NF041481">
    <property type="entry name" value="beta_arabfuran_tase"/>
    <property type="match status" value="1"/>
</dbReference>
<keyword evidence="1" id="KW-1133">Transmembrane helix</keyword>
<feature type="transmembrane region" description="Helical" evidence="1">
    <location>
        <begin position="114"/>
        <end position="135"/>
    </location>
</feature>
<feature type="transmembrane region" description="Helical" evidence="1">
    <location>
        <begin position="385"/>
        <end position="403"/>
    </location>
</feature>
<name>A0A2U9PZQ2_MYCSE</name>
<protein>
    <recommendedName>
        <fullName evidence="2">Terminal beta-(1-&gt;2)-arabinofuranosyltransferase C-terminal domain-containing protein</fullName>
    </recommendedName>
</protein>
<dbReference type="InterPro" id="IPR058983">
    <property type="entry name" value="AftB_C"/>
</dbReference>
<feature type="transmembrane region" description="Helical" evidence="1">
    <location>
        <begin position="350"/>
        <end position="373"/>
    </location>
</feature>
<feature type="transmembrane region" description="Helical" evidence="1">
    <location>
        <begin position="147"/>
        <end position="164"/>
    </location>
</feature>
<feature type="transmembrane region" description="Helical" evidence="1">
    <location>
        <begin position="257"/>
        <end position="273"/>
    </location>
</feature>
<feature type="transmembrane region" description="Helical" evidence="1">
    <location>
        <begin position="415"/>
        <end position="434"/>
    </location>
</feature>